<dbReference type="PANTHER" id="PTHR48081">
    <property type="entry name" value="AB HYDROLASE SUPERFAMILY PROTEIN C4A8.06C"/>
    <property type="match status" value="1"/>
</dbReference>
<dbReference type="EMBL" id="QFQP01000038">
    <property type="protein sequence ID" value="PZR06369.1"/>
    <property type="molecule type" value="Genomic_DNA"/>
</dbReference>
<reference evidence="3 4" key="1">
    <citation type="submission" date="2017-08" db="EMBL/GenBank/DDBJ databases">
        <title>Infants hospitalized years apart are colonized by the same room-sourced microbial strains.</title>
        <authorList>
            <person name="Brooks B."/>
            <person name="Olm M.R."/>
            <person name="Firek B.A."/>
            <person name="Baker R."/>
            <person name="Thomas B.C."/>
            <person name="Morowitz M.J."/>
            <person name="Banfield J.F."/>
        </authorList>
    </citation>
    <scope>NUCLEOTIDE SEQUENCE [LARGE SCALE GENOMIC DNA]</scope>
    <source>
        <strain evidence="3">S2_003_000_R2_14</strain>
    </source>
</reference>
<name>A0A2W5SSW8_9BACT</name>
<organism evidence="3 4">
    <name type="scientific">Archangium gephyra</name>
    <dbReference type="NCBI Taxonomy" id="48"/>
    <lineage>
        <taxon>Bacteria</taxon>
        <taxon>Pseudomonadati</taxon>
        <taxon>Myxococcota</taxon>
        <taxon>Myxococcia</taxon>
        <taxon>Myxococcales</taxon>
        <taxon>Cystobacterineae</taxon>
        <taxon>Archangiaceae</taxon>
        <taxon>Archangium</taxon>
    </lineage>
</organism>
<dbReference type="Proteomes" id="UP000249061">
    <property type="component" value="Unassembled WGS sequence"/>
</dbReference>
<evidence type="ECO:0000313" key="4">
    <source>
        <dbReference type="Proteomes" id="UP000249061"/>
    </source>
</evidence>
<dbReference type="SUPFAM" id="SSF53474">
    <property type="entry name" value="alpha/beta-Hydrolases"/>
    <property type="match status" value="1"/>
</dbReference>
<feature type="domain" description="Alpha/beta hydrolase fold-3" evidence="2">
    <location>
        <begin position="71"/>
        <end position="278"/>
    </location>
</feature>
<dbReference type="Pfam" id="PF07859">
    <property type="entry name" value="Abhydrolase_3"/>
    <property type="match status" value="1"/>
</dbReference>
<dbReference type="InterPro" id="IPR050300">
    <property type="entry name" value="GDXG_lipolytic_enzyme"/>
</dbReference>
<dbReference type="PANTHER" id="PTHR48081:SF8">
    <property type="entry name" value="ALPHA_BETA HYDROLASE FOLD-3 DOMAIN-CONTAINING PROTEIN-RELATED"/>
    <property type="match status" value="1"/>
</dbReference>
<accession>A0A2W5SSW8</accession>
<evidence type="ECO:0000256" key="1">
    <source>
        <dbReference type="ARBA" id="ARBA00022801"/>
    </source>
</evidence>
<gene>
    <name evidence="3" type="ORF">DI536_30310</name>
</gene>
<dbReference type="InterPro" id="IPR013094">
    <property type="entry name" value="AB_hydrolase_3"/>
</dbReference>
<evidence type="ECO:0000313" key="3">
    <source>
        <dbReference type="EMBL" id="PZR06369.1"/>
    </source>
</evidence>
<comment type="caution">
    <text evidence="3">The sequence shown here is derived from an EMBL/GenBank/DDBJ whole genome shotgun (WGS) entry which is preliminary data.</text>
</comment>
<dbReference type="GO" id="GO:0016787">
    <property type="term" value="F:hydrolase activity"/>
    <property type="evidence" value="ECO:0007669"/>
    <property type="project" value="UniProtKB-KW"/>
</dbReference>
<dbReference type="Gene3D" id="3.40.50.1820">
    <property type="entry name" value="alpha/beta hydrolase"/>
    <property type="match status" value="1"/>
</dbReference>
<proteinExistence type="predicted"/>
<sequence length="303" mass="33147">MDETHPELRSAVRFLPRMNFGPFVASVARSLTGLMRPRKPPAGVTVERRVVKNVPVWLYRPAKASAPTAVMLWIHGGGFVLGSPLQDEPEYFRFVQTLGITVAAVDYRLAPKHPYPAPMDDCATALNWLHDDAEALGIRRGSIIIAGASAGGGLAAGLTLRARDEGKVRPRFQLLIYPMLDDRTVNRTNHDTSNVEVWHPGSNRFGWSSYLGVAPGSEGVASYAAPARETNLRGLPPTWLGVGSTDLFFDEDVAYATRLREAGVPCELELVRGAFHGFDAMARGTDVVKAFHRSQEAALRFLL</sequence>
<dbReference type="AlphaFoldDB" id="A0A2W5SSW8"/>
<protein>
    <submittedName>
        <fullName evidence="3">Alpha/beta hydrolase</fullName>
    </submittedName>
</protein>
<evidence type="ECO:0000259" key="2">
    <source>
        <dbReference type="Pfam" id="PF07859"/>
    </source>
</evidence>
<dbReference type="InterPro" id="IPR029058">
    <property type="entry name" value="AB_hydrolase_fold"/>
</dbReference>
<keyword evidence="1 3" id="KW-0378">Hydrolase</keyword>